<comment type="similarity">
    <text evidence="2 7">Belongs to the bacterial ribosomal protein bL36 family.</text>
</comment>
<proteinExistence type="inferred from homology"/>
<protein>
    <recommendedName>
        <fullName evidence="7">Ribosomal protein</fullName>
    </recommendedName>
</protein>
<dbReference type="HAMAP" id="MF_00251">
    <property type="entry name" value="Ribosomal_bL36"/>
    <property type="match status" value="1"/>
</dbReference>
<dbReference type="SUPFAM" id="SSF57840">
    <property type="entry name" value="Ribosomal protein L36"/>
    <property type="match status" value="1"/>
</dbReference>
<dbReference type="PANTHER" id="PTHR46909">
    <property type="entry name" value="39S RIBOSOMAL PROTEIN L36, MITOCHONDRIAL"/>
    <property type="match status" value="1"/>
</dbReference>
<dbReference type="EMBL" id="JANBPT010001286">
    <property type="protein sequence ID" value="KAJ1908975.1"/>
    <property type="molecule type" value="Genomic_DNA"/>
</dbReference>
<reference evidence="8" key="1">
    <citation type="submission" date="2022-07" db="EMBL/GenBank/DDBJ databases">
        <title>Phylogenomic reconstructions and comparative analyses of Kickxellomycotina fungi.</title>
        <authorList>
            <person name="Reynolds N.K."/>
            <person name="Stajich J.E."/>
            <person name="Barry K."/>
            <person name="Grigoriev I.V."/>
            <person name="Crous P."/>
            <person name="Smith M.E."/>
        </authorList>
    </citation>
    <scope>NUCLEOTIDE SEQUENCE</scope>
    <source>
        <strain evidence="8">RSA 861</strain>
    </source>
</reference>
<evidence type="ECO:0000256" key="6">
    <source>
        <dbReference type="ARBA" id="ARBA00023274"/>
    </source>
</evidence>
<dbReference type="GO" id="GO:0006412">
    <property type="term" value="P:translation"/>
    <property type="evidence" value="ECO:0007669"/>
    <property type="project" value="InterPro"/>
</dbReference>
<keyword evidence="4 7" id="KW-0689">Ribosomal protein</keyword>
<dbReference type="OrthoDB" id="10265903at2759"/>
<evidence type="ECO:0000256" key="7">
    <source>
        <dbReference type="RuleBase" id="RU000570"/>
    </source>
</evidence>
<evidence type="ECO:0000313" key="8">
    <source>
        <dbReference type="EMBL" id="KAJ1908975.1"/>
    </source>
</evidence>
<evidence type="ECO:0000256" key="1">
    <source>
        <dbReference type="ARBA" id="ARBA00004173"/>
    </source>
</evidence>
<dbReference type="GO" id="GO:0005762">
    <property type="term" value="C:mitochondrial large ribosomal subunit"/>
    <property type="evidence" value="ECO:0007669"/>
    <property type="project" value="TreeGrafter"/>
</dbReference>
<dbReference type="PROSITE" id="PS00828">
    <property type="entry name" value="RIBOSOMAL_L36"/>
    <property type="match status" value="1"/>
</dbReference>
<dbReference type="GO" id="GO:0003735">
    <property type="term" value="F:structural constituent of ribosome"/>
    <property type="evidence" value="ECO:0007669"/>
    <property type="project" value="InterPro"/>
</dbReference>
<keyword evidence="3" id="KW-0809">Transit peptide</keyword>
<dbReference type="InterPro" id="IPR052143">
    <property type="entry name" value="Mitoribosomal_bL36m"/>
</dbReference>
<dbReference type="AlphaFoldDB" id="A0A9W8DIG6"/>
<dbReference type="InterPro" id="IPR035977">
    <property type="entry name" value="Ribosomal_bL36_sp"/>
</dbReference>
<evidence type="ECO:0000313" key="9">
    <source>
        <dbReference type="Proteomes" id="UP001150569"/>
    </source>
</evidence>
<dbReference type="NCBIfam" id="TIGR01022">
    <property type="entry name" value="rpmJ_bact"/>
    <property type="match status" value="1"/>
</dbReference>
<accession>A0A9W8DIG6</accession>
<gene>
    <name evidence="8" type="ORF">IWQ60_011421</name>
</gene>
<comment type="subcellular location">
    <subcellularLocation>
        <location evidence="1">Mitochondrion</location>
    </subcellularLocation>
</comment>
<evidence type="ECO:0000256" key="3">
    <source>
        <dbReference type="ARBA" id="ARBA00022946"/>
    </source>
</evidence>
<dbReference type="Proteomes" id="UP001150569">
    <property type="component" value="Unassembled WGS sequence"/>
</dbReference>
<evidence type="ECO:0000256" key="4">
    <source>
        <dbReference type="ARBA" id="ARBA00022980"/>
    </source>
</evidence>
<keyword evidence="9" id="KW-1185">Reference proteome</keyword>
<keyword evidence="5" id="KW-0496">Mitochondrion</keyword>
<evidence type="ECO:0000256" key="5">
    <source>
        <dbReference type="ARBA" id="ARBA00023128"/>
    </source>
</evidence>
<evidence type="ECO:0000256" key="2">
    <source>
        <dbReference type="ARBA" id="ARBA00007645"/>
    </source>
</evidence>
<dbReference type="InterPro" id="IPR000473">
    <property type="entry name" value="Ribosomal_bL36"/>
</dbReference>
<sequence>MFSLLRRAIRTVPAVTAMSTPTGLTRLFSTRLLTPVWRTGPVTSSALANPNLGTLTLRRGMKVRTSVKKMCDCCKFVRRRGRLFVICSQHKKHKQRQG</sequence>
<dbReference type="PANTHER" id="PTHR46909:SF1">
    <property type="entry name" value="LARGE RIBOSOMAL SUBUNIT PROTEIN BL36M"/>
    <property type="match status" value="1"/>
</dbReference>
<name>A0A9W8DIG6_9FUNG</name>
<comment type="caution">
    <text evidence="8">The sequence shown here is derived from an EMBL/GenBank/DDBJ whole genome shotgun (WGS) entry which is preliminary data.</text>
</comment>
<dbReference type="Pfam" id="PF00444">
    <property type="entry name" value="Ribosomal_L36"/>
    <property type="match status" value="1"/>
</dbReference>
<organism evidence="8 9">
    <name type="scientific">Tieghemiomyces parasiticus</name>
    <dbReference type="NCBI Taxonomy" id="78921"/>
    <lineage>
        <taxon>Eukaryota</taxon>
        <taxon>Fungi</taxon>
        <taxon>Fungi incertae sedis</taxon>
        <taxon>Zoopagomycota</taxon>
        <taxon>Kickxellomycotina</taxon>
        <taxon>Dimargaritomycetes</taxon>
        <taxon>Dimargaritales</taxon>
        <taxon>Dimargaritaceae</taxon>
        <taxon>Tieghemiomyces</taxon>
    </lineage>
</organism>
<keyword evidence="6 7" id="KW-0687">Ribonucleoprotein</keyword>